<evidence type="ECO:0000259" key="3">
    <source>
        <dbReference type="PROSITE" id="PS50006"/>
    </source>
</evidence>
<accession>A0A7H0JYZ9</accession>
<name>A0A7H0JYZ9_9CORY</name>
<gene>
    <name evidence="4" type="ORF">H7348_08000</name>
    <name evidence="5" type="ORF">IAU68_00200</name>
</gene>
<dbReference type="AlphaFoldDB" id="A0A7H0JYZ9"/>
<keyword evidence="1" id="KW-0597">Phosphoprotein</keyword>
<evidence type="ECO:0000313" key="4">
    <source>
        <dbReference type="EMBL" id="MBC3179246.1"/>
    </source>
</evidence>
<reference evidence="6 7" key="1">
    <citation type="submission" date="2020-08" db="EMBL/GenBank/DDBJ databases">
        <title>novel species in genus Corynebacterium.</title>
        <authorList>
            <person name="Zhang G."/>
        </authorList>
    </citation>
    <scope>NUCLEOTIDE SEQUENCE [LARGE SCALE GENOMIC DNA]</scope>
    <source>
        <strain evidence="6 7">zg-917</strain>
        <strain evidence="5">Zg-917</strain>
    </source>
</reference>
<dbReference type="SMART" id="SM00240">
    <property type="entry name" value="FHA"/>
    <property type="match status" value="1"/>
</dbReference>
<dbReference type="Proteomes" id="UP000642876">
    <property type="component" value="Unassembled WGS sequence"/>
</dbReference>
<evidence type="ECO:0000313" key="5">
    <source>
        <dbReference type="EMBL" id="QNP90265.1"/>
    </source>
</evidence>
<dbReference type="SUPFAM" id="SSF49879">
    <property type="entry name" value="SMAD/FHA domain"/>
    <property type="match status" value="1"/>
</dbReference>
<evidence type="ECO:0000256" key="1">
    <source>
        <dbReference type="ARBA" id="ARBA00022553"/>
    </source>
</evidence>
<dbReference type="Proteomes" id="UP000516235">
    <property type="component" value="Chromosome"/>
</dbReference>
<evidence type="ECO:0000313" key="7">
    <source>
        <dbReference type="Proteomes" id="UP000642876"/>
    </source>
</evidence>
<dbReference type="InterPro" id="IPR042287">
    <property type="entry name" value="FhaA_N_sf"/>
</dbReference>
<dbReference type="PROSITE" id="PS50006">
    <property type="entry name" value="FHA_DOMAIN"/>
    <property type="match status" value="1"/>
</dbReference>
<dbReference type="EMBL" id="JACMYE010000006">
    <property type="protein sequence ID" value="MBC3179246.1"/>
    <property type="molecule type" value="Genomic_DNA"/>
</dbReference>
<dbReference type="PANTHER" id="PTHR23308">
    <property type="entry name" value="NUCLEAR INHIBITOR OF PROTEIN PHOSPHATASE-1"/>
    <property type="match status" value="1"/>
</dbReference>
<dbReference type="InterPro" id="IPR000253">
    <property type="entry name" value="FHA_dom"/>
</dbReference>
<dbReference type="InterPro" id="IPR008984">
    <property type="entry name" value="SMAD_FHA_dom_sf"/>
</dbReference>
<dbReference type="CDD" id="cd22668">
    <property type="entry name" value="FHA_FhaA-like"/>
    <property type="match status" value="1"/>
</dbReference>
<feature type="region of interest" description="Disordered" evidence="2">
    <location>
        <begin position="179"/>
        <end position="209"/>
    </location>
</feature>
<dbReference type="Gene3D" id="2.60.200.20">
    <property type="match status" value="1"/>
</dbReference>
<evidence type="ECO:0000313" key="6">
    <source>
        <dbReference type="Proteomes" id="UP000516235"/>
    </source>
</evidence>
<dbReference type="Pfam" id="PF00498">
    <property type="entry name" value="FHA"/>
    <property type="match status" value="1"/>
</dbReference>
<protein>
    <submittedName>
        <fullName evidence="5">DUF3662 and FHA domain-containing protein</fullName>
    </submittedName>
</protein>
<dbReference type="KEGG" id="cluj:IAU68_00200"/>
<proteinExistence type="predicted"/>
<dbReference type="EMBL" id="CP061032">
    <property type="protein sequence ID" value="QNP90265.1"/>
    <property type="molecule type" value="Genomic_DNA"/>
</dbReference>
<evidence type="ECO:0000256" key="2">
    <source>
        <dbReference type="SAM" id="MobiDB-lite"/>
    </source>
</evidence>
<keyword evidence="7" id="KW-1185">Reference proteome</keyword>
<dbReference type="Pfam" id="PF12401">
    <property type="entry name" value="FhaA_N"/>
    <property type="match status" value="1"/>
</dbReference>
<dbReference type="InterPro" id="IPR050923">
    <property type="entry name" value="Cell_Proc_Reg/RNA_Proc"/>
</dbReference>
<organism evidence="5 6">
    <name type="scientific">Corynebacterium lujinxingii</name>
    <dbReference type="NCBI Taxonomy" id="2763010"/>
    <lineage>
        <taxon>Bacteria</taxon>
        <taxon>Bacillati</taxon>
        <taxon>Actinomycetota</taxon>
        <taxon>Actinomycetes</taxon>
        <taxon>Mycobacteriales</taxon>
        <taxon>Corynebacteriaceae</taxon>
        <taxon>Corynebacterium</taxon>
    </lineage>
</organism>
<dbReference type="Gene3D" id="3.30.2320.60">
    <property type="entry name" value="FhaA, phosphopeptide-binding domain (DUF3662)"/>
    <property type="match status" value="1"/>
</dbReference>
<dbReference type="InterPro" id="IPR022128">
    <property type="entry name" value="FhaA_N"/>
</dbReference>
<feature type="domain" description="FHA" evidence="3">
    <location>
        <begin position="234"/>
        <end position="283"/>
    </location>
</feature>
<sequence length="335" mass="36393">MDGISSVIPAFADRSCRGGHLYCPSYLNSHVKKGGAQEVAVMDRLAKLDSSLQRGLDNSMAALFGGKVVPEEIEVLVKQEAQDSLVVTDRDEYVAPNVYAVGVSSKDLENLSQNRDLPADLADQLMRFARNKQWFLDGPVVVRIAEESGLRTGQLRVSSYIDTMPDVVSGFDAIVAEPKKRSRASRSQVKEDAMSEPNTANPANGGDANAQNATVSLLLQDGSSRTYLVHEGSNILGRSNESDFRLPDTGVSRQHAEITWDGQVAVLVDLQSTNGTTVNDEPVDNWMLADGDVITLGHSNIEVRIVGGQDELRVDANQPEFTDSVSHPSTEYFQS</sequence>